<evidence type="ECO:0008006" key="4">
    <source>
        <dbReference type="Google" id="ProtNLM"/>
    </source>
</evidence>
<dbReference type="Proteomes" id="UP001500897">
    <property type="component" value="Unassembled WGS sequence"/>
</dbReference>
<dbReference type="EMBL" id="BAAANS010000012">
    <property type="protein sequence ID" value="GAA2095340.1"/>
    <property type="molecule type" value="Genomic_DNA"/>
</dbReference>
<feature type="compositionally biased region" description="Low complexity" evidence="1">
    <location>
        <begin position="220"/>
        <end position="232"/>
    </location>
</feature>
<gene>
    <name evidence="2" type="ORF">GCM10009759_23460</name>
</gene>
<protein>
    <recommendedName>
        <fullName evidence="4">HEAT repeat protein</fullName>
    </recommendedName>
</protein>
<reference evidence="2 3" key="1">
    <citation type="journal article" date="2019" name="Int. J. Syst. Evol. Microbiol.">
        <title>The Global Catalogue of Microorganisms (GCM) 10K type strain sequencing project: providing services to taxonomists for standard genome sequencing and annotation.</title>
        <authorList>
            <consortium name="The Broad Institute Genomics Platform"/>
            <consortium name="The Broad Institute Genome Sequencing Center for Infectious Disease"/>
            <person name="Wu L."/>
            <person name="Ma J."/>
        </authorList>
    </citation>
    <scope>NUCLEOTIDE SEQUENCE [LARGE SCALE GENOMIC DNA]</scope>
    <source>
        <strain evidence="2 3">JCM 14559</strain>
    </source>
</reference>
<evidence type="ECO:0000313" key="3">
    <source>
        <dbReference type="Proteomes" id="UP001500897"/>
    </source>
</evidence>
<accession>A0ABN2WM84</accession>
<comment type="caution">
    <text evidence="2">The sequence shown here is derived from an EMBL/GenBank/DDBJ whole genome shotgun (WGS) entry which is preliminary data.</text>
</comment>
<dbReference type="SMART" id="SM00567">
    <property type="entry name" value="EZ_HEAT"/>
    <property type="match status" value="5"/>
</dbReference>
<dbReference type="InterPro" id="IPR004155">
    <property type="entry name" value="PBS_lyase_HEAT"/>
</dbReference>
<sequence>MRTSGVRAFAHHHLAGRLPRVASRRPVLEETEELADAVAARTTDPVTRAAVYVSALLSCGWTREQLAALGFGRRLLDAGGAAWSHLSRLDRFPPRAAARALLITECHRELFDRGPNDLVWGEDLARADSRRPGFGDAATVRRLIADLGTDAERTLWYAVTALTPLRRPEAVEPLLAARTRVLAAGAPLSYAAEALGSAATDAMTPAHLPLALRLFAGTEPAEQPAEQPAQEPGQEDEDDEDEDERANLRYCLAEFLRTLDDPAARAAAARYDAEEEEREYRAVLDRLGADPAPAGRAELVRLLIDRVAENPYQGDLIKALGKYGDASALPVLTATLGHEHGAMQAYADRAIERIGGPAARREAVLAVLRDPAAAHRRAAYAAGRLGLTEAVPGLIGVLRDGSGEGRAAAVAALARLRAVEAVPDIAALPWTTGQRIRSRYDARLLALRQLGPGPDPARVEDLALDMVRWSVLDVRGSGGTFLRDLAVDVLALCDSPRATELVAQTLLHGTVRAALVRPLAERGDPALVEVMIHVIRTATDPRIRRLATEGIRRAAHHPDADPERLGEQLRWLRDDTTAAWLEPRVPERPGRMERLRRIAAAEEPRARAQAVKSLALLGTPEALELVAGLRADPSRHVRACVEGVLRGVPIADR</sequence>
<dbReference type="InterPro" id="IPR016024">
    <property type="entry name" value="ARM-type_fold"/>
</dbReference>
<evidence type="ECO:0000256" key="1">
    <source>
        <dbReference type="SAM" id="MobiDB-lite"/>
    </source>
</evidence>
<proteinExistence type="predicted"/>
<dbReference type="RefSeq" id="WP_344551921.1">
    <property type="nucleotide sequence ID" value="NZ_BAAANS010000012.1"/>
</dbReference>
<evidence type="ECO:0000313" key="2">
    <source>
        <dbReference type="EMBL" id="GAA2095340.1"/>
    </source>
</evidence>
<name>A0ABN2WM84_9ACTN</name>
<keyword evidence="3" id="KW-1185">Reference proteome</keyword>
<dbReference type="InterPro" id="IPR011989">
    <property type="entry name" value="ARM-like"/>
</dbReference>
<feature type="compositionally biased region" description="Acidic residues" evidence="1">
    <location>
        <begin position="233"/>
        <end position="244"/>
    </location>
</feature>
<dbReference type="Gene3D" id="1.25.10.10">
    <property type="entry name" value="Leucine-rich Repeat Variant"/>
    <property type="match status" value="3"/>
</dbReference>
<dbReference type="SUPFAM" id="SSF48371">
    <property type="entry name" value="ARM repeat"/>
    <property type="match status" value="2"/>
</dbReference>
<feature type="region of interest" description="Disordered" evidence="1">
    <location>
        <begin position="220"/>
        <end position="244"/>
    </location>
</feature>
<organism evidence="2 3">
    <name type="scientific">Kitasatospora saccharophila</name>
    <dbReference type="NCBI Taxonomy" id="407973"/>
    <lineage>
        <taxon>Bacteria</taxon>
        <taxon>Bacillati</taxon>
        <taxon>Actinomycetota</taxon>
        <taxon>Actinomycetes</taxon>
        <taxon>Kitasatosporales</taxon>
        <taxon>Streptomycetaceae</taxon>
        <taxon>Kitasatospora</taxon>
    </lineage>
</organism>